<evidence type="ECO:0000259" key="2">
    <source>
        <dbReference type="Pfam" id="PF07589"/>
    </source>
</evidence>
<keyword evidence="4" id="KW-1185">Reference proteome</keyword>
<dbReference type="NCBIfam" id="TIGR02595">
    <property type="entry name" value="PEP_CTERM"/>
    <property type="match status" value="1"/>
</dbReference>
<comment type="caution">
    <text evidence="3">The sequence shown here is derived from an EMBL/GenBank/DDBJ whole genome shotgun (WGS) entry which is preliminary data.</text>
</comment>
<dbReference type="Pfam" id="PF07589">
    <property type="entry name" value="PEP-CTERM"/>
    <property type="match status" value="1"/>
</dbReference>
<dbReference type="AlphaFoldDB" id="A0A557QK07"/>
<gene>
    <name evidence="3" type="ORF">FHP91_15735</name>
</gene>
<dbReference type="NCBIfam" id="NF038125">
    <property type="entry name" value="PEP_CTERM_THxN"/>
    <property type="match status" value="1"/>
</dbReference>
<dbReference type="RefSeq" id="WP_144310482.1">
    <property type="nucleotide sequence ID" value="NZ_VMNK01000015.1"/>
</dbReference>
<organism evidence="3 4">
    <name type="scientific">Denitromonas halophila</name>
    <dbReference type="NCBI Taxonomy" id="1629404"/>
    <lineage>
        <taxon>Bacteria</taxon>
        <taxon>Pseudomonadati</taxon>
        <taxon>Pseudomonadota</taxon>
        <taxon>Betaproteobacteria</taxon>
        <taxon>Rhodocyclales</taxon>
        <taxon>Zoogloeaceae</taxon>
        <taxon>Denitromonas</taxon>
    </lineage>
</organism>
<protein>
    <submittedName>
        <fullName evidence="3">PEP-CTERM sorting domain-containing protein</fullName>
    </submittedName>
</protein>
<evidence type="ECO:0000256" key="1">
    <source>
        <dbReference type="SAM" id="SignalP"/>
    </source>
</evidence>
<proteinExistence type="predicted"/>
<dbReference type="EMBL" id="VMNK01000015">
    <property type="protein sequence ID" value="TVO53241.1"/>
    <property type="molecule type" value="Genomic_DNA"/>
</dbReference>
<evidence type="ECO:0000313" key="3">
    <source>
        <dbReference type="EMBL" id="TVO53241.1"/>
    </source>
</evidence>
<dbReference type="Proteomes" id="UP000319502">
    <property type="component" value="Unassembled WGS sequence"/>
</dbReference>
<sequence>MFKTTFPRRALVGVLLAPSLLVAGSAQAAVTTWGYDILSGFTQSVIGPTTTNYPVPGTTSLSWGTSTGSGQSSLVINNPSILGSSVDTYIGGAPPAAAPYLGFSTSLTHNNNPITGDTLTSATLRNAVTLTPTVPAGAALPDQVVNFDISFAETPNSGTCAVLGSPTPCNDIFVLTSGLLNQTFMYDAGDGDGLLTYFVNIFPTTGGVLSTLANEVCAAASQPFGCIGFTTPENASTTLAFGFTISTNPLSVPEPGVLALLGLGLLGMGLSKRRA</sequence>
<dbReference type="InterPro" id="IPR013424">
    <property type="entry name" value="Ice-binding_C"/>
</dbReference>
<name>A0A557QK07_9RHOO</name>
<accession>A0A557QK07</accession>
<feature type="signal peptide" evidence="1">
    <location>
        <begin position="1"/>
        <end position="28"/>
    </location>
</feature>
<evidence type="ECO:0000313" key="4">
    <source>
        <dbReference type="Proteomes" id="UP000319502"/>
    </source>
</evidence>
<feature type="chain" id="PRO_5022199530" evidence="1">
    <location>
        <begin position="29"/>
        <end position="275"/>
    </location>
</feature>
<reference evidence="3 4" key="1">
    <citation type="submission" date="2019-07" db="EMBL/GenBank/DDBJ databases">
        <title>The pathways for chlorine oxyanion respiration interact through the shared metabolite chlorate.</title>
        <authorList>
            <person name="Barnum T.P."/>
            <person name="Cheng Y."/>
            <person name="Hill K.A."/>
            <person name="Lucas L.N."/>
            <person name="Carlson H.K."/>
            <person name="Coates J.D."/>
        </authorList>
    </citation>
    <scope>NUCLEOTIDE SEQUENCE [LARGE SCALE GENOMIC DNA]</scope>
    <source>
        <strain evidence="3 4">SFB-3</strain>
    </source>
</reference>
<keyword evidence="1" id="KW-0732">Signal</keyword>
<dbReference type="OrthoDB" id="8480067at2"/>
<feature type="domain" description="Ice-binding protein C-terminal" evidence="2">
    <location>
        <begin position="251"/>
        <end position="274"/>
    </location>
</feature>